<organism evidence="2">
    <name type="scientific">marine sediment metagenome</name>
    <dbReference type="NCBI Taxonomy" id="412755"/>
    <lineage>
        <taxon>unclassified sequences</taxon>
        <taxon>metagenomes</taxon>
        <taxon>ecological metagenomes</taxon>
    </lineage>
</organism>
<dbReference type="Pfam" id="PF02604">
    <property type="entry name" value="PhdYeFM_antitox"/>
    <property type="match status" value="1"/>
</dbReference>
<dbReference type="InterPro" id="IPR036165">
    <property type="entry name" value="YefM-like_sf"/>
</dbReference>
<accession>X1SXZ5</accession>
<protein>
    <recommendedName>
        <fullName evidence="3">Antitoxin</fullName>
    </recommendedName>
</protein>
<evidence type="ECO:0000256" key="1">
    <source>
        <dbReference type="ARBA" id="ARBA00009981"/>
    </source>
</evidence>
<comment type="similarity">
    <text evidence="1">Belongs to the phD/YefM antitoxin family.</text>
</comment>
<dbReference type="SUPFAM" id="SSF143120">
    <property type="entry name" value="YefM-like"/>
    <property type="match status" value="1"/>
</dbReference>
<dbReference type="Gene3D" id="3.40.1620.10">
    <property type="entry name" value="YefM-like domain"/>
    <property type="match status" value="1"/>
</dbReference>
<proteinExistence type="inferred from homology"/>
<evidence type="ECO:0008006" key="3">
    <source>
        <dbReference type="Google" id="ProtNLM"/>
    </source>
</evidence>
<sequence>MTDLSITEAREHLSDYADKVAFKGERVCVKRNGKPVFAMVSVEDMQLLEAIEDKIDIAEAQKAIRRNKFTSWKQAKKKLGL</sequence>
<name>X1SXZ5_9ZZZZ</name>
<evidence type="ECO:0000313" key="2">
    <source>
        <dbReference type="EMBL" id="GAI72699.1"/>
    </source>
</evidence>
<gene>
    <name evidence="2" type="ORF">S12H4_04283</name>
</gene>
<comment type="caution">
    <text evidence="2">The sequence shown here is derived from an EMBL/GenBank/DDBJ whole genome shotgun (WGS) entry which is preliminary data.</text>
</comment>
<dbReference type="InterPro" id="IPR006442">
    <property type="entry name" value="Antitoxin_Phd/YefM"/>
</dbReference>
<reference evidence="2" key="1">
    <citation type="journal article" date="2014" name="Front. Microbiol.">
        <title>High frequency of phylogenetically diverse reductive dehalogenase-homologous genes in deep subseafloor sedimentary metagenomes.</title>
        <authorList>
            <person name="Kawai M."/>
            <person name="Futagami T."/>
            <person name="Toyoda A."/>
            <person name="Takaki Y."/>
            <person name="Nishi S."/>
            <person name="Hori S."/>
            <person name="Arai W."/>
            <person name="Tsubouchi T."/>
            <person name="Morono Y."/>
            <person name="Uchiyama I."/>
            <person name="Ito T."/>
            <person name="Fujiyama A."/>
            <person name="Inagaki F."/>
            <person name="Takami H."/>
        </authorList>
    </citation>
    <scope>NUCLEOTIDE SEQUENCE</scope>
    <source>
        <strain evidence="2">Expedition CK06-06</strain>
    </source>
</reference>
<dbReference type="AlphaFoldDB" id="X1SXZ5"/>
<dbReference type="EMBL" id="BARW01001301">
    <property type="protein sequence ID" value="GAI72699.1"/>
    <property type="molecule type" value="Genomic_DNA"/>
</dbReference>
<dbReference type="NCBIfam" id="TIGR01552">
    <property type="entry name" value="phd_fam"/>
    <property type="match status" value="1"/>
</dbReference>